<dbReference type="InterPro" id="IPR000923">
    <property type="entry name" value="BlueCu_1"/>
</dbReference>
<dbReference type="PANTHER" id="PTHR36507">
    <property type="entry name" value="BLL1555 PROTEIN"/>
    <property type="match status" value="1"/>
</dbReference>
<feature type="region of interest" description="Disordered" evidence="3">
    <location>
        <begin position="1"/>
        <end position="20"/>
    </location>
</feature>
<sequence>MKRTDETGERASRRGSPAGNRPLLVAGLGAAFAAVLSLGLLQAASGSTTATSTSDTAAGAAQAPAAAAAEVRQAAAAAPDQQIDIMNNKFGDGKQLVVEVGETVRWTNHDSVPHTVTTTKGPKKFDSGTLAQGDSWSYTFTTAGTYEYYCAVHPDMVASVKVVAADSGTTGGTTGGSTGGTTGGTTGGSTGGTTTGGTTGGSTGGTTGGSTSGGSSTGGTTTGGTSTGGSTGGSTGSTGGTGGGDGGDEQCASVQDVLLPILQHINAAHLERSPGQQVQDALALDSYIKLHTVWVETILTPALEGGGTVLDETLSVLLAHIDSAHLEESLGQQITDLLDVDSYVKMHTVWAEHLLAPTEDFLTGSC</sequence>
<protein>
    <submittedName>
        <fullName evidence="5">Cupredoxin family copper-binding protein</fullName>
    </submittedName>
</protein>
<reference evidence="5" key="1">
    <citation type="submission" date="2022-10" db="EMBL/GenBank/DDBJ databases">
        <title>The complete genomes of actinobacterial strains from the NBC collection.</title>
        <authorList>
            <person name="Joergensen T.S."/>
            <person name="Alvarez Arevalo M."/>
            <person name="Sterndorff E.B."/>
            <person name="Faurdal D."/>
            <person name="Vuksanovic O."/>
            <person name="Mourched A.-S."/>
            <person name="Charusanti P."/>
            <person name="Shaw S."/>
            <person name="Blin K."/>
            <person name="Weber T."/>
        </authorList>
    </citation>
    <scope>NUCLEOTIDE SEQUENCE</scope>
    <source>
        <strain evidence="5">NBC_00093</strain>
    </source>
</reference>
<feature type="compositionally biased region" description="Basic and acidic residues" evidence="3">
    <location>
        <begin position="1"/>
        <end position="12"/>
    </location>
</feature>
<evidence type="ECO:0000256" key="2">
    <source>
        <dbReference type="ARBA" id="ARBA00023008"/>
    </source>
</evidence>
<evidence type="ECO:0000256" key="3">
    <source>
        <dbReference type="SAM" id="MobiDB-lite"/>
    </source>
</evidence>
<feature type="region of interest" description="Disordered" evidence="3">
    <location>
        <begin position="168"/>
        <end position="251"/>
    </location>
</feature>
<gene>
    <name evidence="5" type="ORF">OHA22_29295</name>
</gene>
<dbReference type="InterPro" id="IPR035668">
    <property type="entry name" value="Amicyanin"/>
</dbReference>
<dbReference type="Pfam" id="PF00127">
    <property type="entry name" value="Copper-bind"/>
    <property type="match status" value="1"/>
</dbReference>
<name>A0AAU2A5V4_9ACTN</name>
<feature type="domain" description="Blue (type 1) copper" evidence="4">
    <location>
        <begin position="94"/>
        <end position="162"/>
    </location>
</feature>
<dbReference type="InterPro" id="IPR052721">
    <property type="entry name" value="ET_Amicyanin"/>
</dbReference>
<dbReference type="Gene3D" id="2.60.40.420">
    <property type="entry name" value="Cupredoxins - blue copper proteins"/>
    <property type="match status" value="1"/>
</dbReference>
<feature type="compositionally biased region" description="Gly residues" evidence="3">
    <location>
        <begin position="169"/>
        <end position="245"/>
    </location>
</feature>
<evidence type="ECO:0000259" key="4">
    <source>
        <dbReference type="Pfam" id="PF00127"/>
    </source>
</evidence>
<keyword evidence="1" id="KW-0479">Metal-binding</keyword>
<evidence type="ECO:0000256" key="1">
    <source>
        <dbReference type="ARBA" id="ARBA00022723"/>
    </source>
</evidence>
<dbReference type="AlphaFoldDB" id="A0AAU2A5V4"/>
<dbReference type="InterPro" id="IPR008972">
    <property type="entry name" value="Cupredoxin"/>
</dbReference>
<dbReference type="PANTHER" id="PTHR36507:SF1">
    <property type="entry name" value="BLL1555 PROTEIN"/>
    <property type="match status" value="1"/>
</dbReference>
<dbReference type="EMBL" id="CP108222">
    <property type="protein sequence ID" value="WTT19331.1"/>
    <property type="molecule type" value="Genomic_DNA"/>
</dbReference>
<dbReference type="GO" id="GO:0005507">
    <property type="term" value="F:copper ion binding"/>
    <property type="evidence" value="ECO:0007669"/>
    <property type="project" value="InterPro"/>
</dbReference>
<keyword evidence="2" id="KW-0186">Copper</keyword>
<dbReference type="CDD" id="cd13921">
    <property type="entry name" value="Amicyanin"/>
    <property type="match status" value="1"/>
</dbReference>
<dbReference type="SUPFAM" id="SSF49503">
    <property type="entry name" value="Cupredoxins"/>
    <property type="match status" value="1"/>
</dbReference>
<proteinExistence type="predicted"/>
<organism evidence="5">
    <name type="scientific">Streptomyces sp. NBC_00093</name>
    <dbReference type="NCBI Taxonomy" id="2975649"/>
    <lineage>
        <taxon>Bacteria</taxon>
        <taxon>Bacillati</taxon>
        <taxon>Actinomycetota</taxon>
        <taxon>Actinomycetes</taxon>
        <taxon>Kitasatosporales</taxon>
        <taxon>Streptomycetaceae</taxon>
        <taxon>Streptomyces</taxon>
    </lineage>
</organism>
<dbReference type="GO" id="GO:0009055">
    <property type="term" value="F:electron transfer activity"/>
    <property type="evidence" value="ECO:0007669"/>
    <property type="project" value="InterPro"/>
</dbReference>
<accession>A0AAU2A5V4</accession>
<evidence type="ECO:0000313" key="5">
    <source>
        <dbReference type="EMBL" id="WTT19331.1"/>
    </source>
</evidence>